<evidence type="ECO:0000256" key="2">
    <source>
        <dbReference type="ARBA" id="ARBA00022692"/>
    </source>
</evidence>
<keyword evidence="8" id="KW-1185">Reference proteome</keyword>
<dbReference type="PANTHER" id="PTHR11662">
    <property type="entry name" value="SOLUTE CARRIER FAMILY 17"/>
    <property type="match status" value="1"/>
</dbReference>
<protein>
    <submittedName>
        <fullName evidence="7">Sugar phosphate permease</fullName>
    </submittedName>
</protein>
<comment type="subcellular location">
    <subcellularLocation>
        <location evidence="1">Cell membrane</location>
        <topology evidence="1">Multi-pass membrane protein</topology>
    </subcellularLocation>
</comment>
<feature type="transmembrane region" description="Helical" evidence="5">
    <location>
        <begin position="244"/>
        <end position="267"/>
    </location>
</feature>
<keyword evidence="3 5" id="KW-1133">Transmembrane helix</keyword>
<dbReference type="STRING" id="418495.SAMN05216215_102840"/>
<gene>
    <name evidence="7" type="ORF">SAMN05216215_102840</name>
</gene>
<evidence type="ECO:0000313" key="7">
    <source>
        <dbReference type="EMBL" id="SDY51429.1"/>
    </source>
</evidence>
<dbReference type="Pfam" id="PF07690">
    <property type="entry name" value="MFS_1"/>
    <property type="match status" value="1"/>
</dbReference>
<evidence type="ECO:0000259" key="6">
    <source>
        <dbReference type="PROSITE" id="PS50850"/>
    </source>
</evidence>
<evidence type="ECO:0000256" key="4">
    <source>
        <dbReference type="ARBA" id="ARBA00023136"/>
    </source>
</evidence>
<feature type="transmembrane region" description="Helical" evidence="5">
    <location>
        <begin position="273"/>
        <end position="296"/>
    </location>
</feature>
<keyword evidence="2 5" id="KW-0812">Transmembrane</keyword>
<dbReference type="InterPro" id="IPR050382">
    <property type="entry name" value="MFS_Na/Anion_cotransporter"/>
</dbReference>
<feature type="transmembrane region" description="Helical" evidence="5">
    <location>
        <begin position="98"/>
        <end position="116"/>
    </location>
</feature>
<dbReference type="Proteomes" id="UP000199529">
    <property type="component" value="Unassembled WGS sequence"/>
</dbReference>
<proteinExistence type="predicted"/>
<dbReference type="InterPro" id="IPR036259">
    <property type="entry name" value="MFS_trans_sf"/>
</dbReference>
<feature type="transmembrane region" description="Helical" evidence="5">
    <location>
        <begin position="407"/>
        <end position="430"/>
    </location>
</feature>
<evidence type="ECO:0000256" key="1">
    <source>
        <dbReference type="ARBA" id="ARBA00004651"/>
    </source>
</evidence>
<dbReference type="EMBL" id="FNOK01000028">
    <property type="protein sequence ID" value="SDY51429.1"/>
    <property type="molecule type" value="Genomic_DNA"/>
</dbReference>
<dbReference type="GO" id="GO:0005886">
    <property type="term" value="C:plasma membrane"/>
    <property type="evidence" value="ECO:0007669"/>
    <property type="project" value="UniProtKB-SubCell"/>
</dbReference>
<evidence type="ECO:0000256" key="3">
    <source>
        <dbReference type="ARBA" id="ARBA00022989"/>
    </source>
</evidence>
<keyword evidence="4 5" id="KW-0472">Membrane</keyword>
<name>A0A1H3KHA4_9PSEU</name>
<dbReference type="Gene3D" id="1.20.1250.20">
    <property type="entry name" value="MFS general substrate transporter like domains"/>
    <property type="match status" value="2"/>
</dbReference>
<dbReference type="InterPro" id="IPR011701">
    <property type="entry name" value="MFS"/>
</dbReference>
<feature type="transmembrane region" description="Helical" evidence="5">
    <location>
        <begin position="122"/>
        <end position="146"/>
    </location>
</feature>
<sequence>MAHSRNIRTTPVVEGSMTDARELAYQPRRAWTITGLLFVFFLINWGDKAVLGLTAAPMMRELGLSPAQYGLAASAIYFLFSVSGAFGGFLANRIRTTWLITGMALIWSLTQLPMVFSAGFGVLVACRVVLGAAEGPAAPVALHGLMKWFPDTKRNMPNSVFLVGASIGVVVAAPGLAWVAETFGWRWAFGVMGIVGLVWAVIWWIVGGEGPFTGAQPAQPSRRDAAVEGGIRVSYRRIFTSGTWLGATIGAFAVYWGIAIAVTWLPVYLEQGLGYSTLAAGNAVALTALVGAVALFGQGLLSQVLMARGVSSRWARGGVGGGAAVLAALILLVGLQVGGGWHLVLLAVGLQLGVAITAAGPPAIGEIVPVAQRGGALGMHVALQTTAGIAAPYVTGRIVSAVDDPLAGFHTAFAVAAGVILVGGAIALLLMRPQRDAARLGIRLPTPTVVPPQRNS</sequence>
<accession>A0A1H3KHA4</accession>
<feature type="domain" description="Major facilitator superfamily (MFS) profile" evidence="6">
    <location>
        <begin position="33"/>
        <end position="435"/>
    </location>
</feature>
<dbReference type="InterPro" id="IPR020846">
    <property type="entry name" value="MFS_dom"/>
</dbReference>
<organism evidence="7 8">
    <name type="scientific">Saccharopolyspora shandongensis</name>
    <dbReference type="NCBI Taxonomy" id="418495"/>
    <lineage>
        <taxon>Bacteria</taxon>
        <taxon>Bacillati</taxon>
        <taxon>Actinomycetota</taxon>
        <taxon>Actinomycetes</taxon>
        <taxon>Pseudonocardiales</taxon>
        <taxon>Pseudonocardiaceae</taxon>
        <taxon>Saccharopolyspora</taxon>
    </lineage>
</organism>
<dbReference type="AlphaFoldDB" id="A0A1H3KHA4"/>
<reference evidence="8" key="1">
    <citation type="submission" date="2016-10" db="EMBL/GenBank/DDBJ databases">
        <authorList>
            <person name="Varghese N."/>
            <person name="Submissions S."/>
        </authorList>
    </citation>
    <scope>NUCLEOTIDE SEQUENCE [LARGE SCALE GENOMIC DNA]</scope>
    <source>
        <strain evidence="8">CGMCC 4.3530</strain>
    </source>
</reference>
<feature type="transmembrane region" description="Helical" evidence="5">
    <location>
        <begin position="376"/>
        <end position="395"/>
    </location>
</feature>
<feature type="transmembrane region" description="Helical" evidence="5">
    <location>
        <begin position="317"/>
        <end position="337"/>
    </location>
</feature>
<evidence type="ECO:0000256" key="5">
    <source>
        <dbReference type="SAM" id="Phobius"/>
    </source>
</evidence>
<dbReference type="PROSITE" id="PS50850">
    <property type="entry name" value="MFS"/>
    <property type="match status" value="1"/>
</dbReference>
<feature type="transmembrane region" description="Helical" evidence="5">
    <location>
        <begin position="66"/>
        <end position="91"/>
    </location>
</feature>
<feature type="transmembrane region" description="Helical" evidence="5">
    <location>
        <begin position="185"/>
        <end position="206"/>
    </location>
</feature>
<evidence type="ECO:0000313" key="8">
    <source>
        <dbReference type="Proteomes" id="UP000199529"/>
    </source>
</evidence>
<dbReference type="GO" id="GO:0022857">
    <property type="term" value="F:transmembrane transporter activity"/>
    <property type="evidence" value="ECO:0007669"/>
    <property type="project" value="InterPro"/>
</dbReference>
<dbReference type="PANTHER" id="PTHR11662:SF450">
    <property type="entry name" value="BLR1003 PROTEIN"/>
    <property type="match status" value="1"/>
</dbReference>
<feature type="transmembrane region" description="Helical" evidence="5">
    <location>
        <begin position="343"/>
        <end position="364"/>
    </location>
</feature>
<dbReference type="SUPFAM" id="SSF103473">
    <property type="entry name" value="MFS general substrate transporter"/>
    <property type="match status" value="1"/>
</dbReference>
<feature type="transmembrane region" description="Helical" evidence="5">
    <location>
        <begin position="158"/>
        <end position="179"/>
    </location>
</feature>